<dbReference type="InterPro" id="IPR056918">
    <property type="entry name" value="8xMP"/>
</dbReference>
<sequence>MKNDHSEIHSKVCEINLYKKGEQEYGDSYRNHFLEQYKIAIQGVDYTSKWKHIVNNYFLTIHTVLLAAVGLSAAREKIAMPELTQQVIPIIGIFMAIAWWSTVRSYNDILEAKFSILHCLEEHLPLAIYRAEWEILSASHSNPRRMALIDSVVPALFFVFYALIFLFVK</sequence>
<name>A0A1G2SCL8_9BACT</name>
<dbReference type="STRING" id="1802727.A2937_03070"/>
<proteinExistence type="predicted"/>
<comment type="caution">
    <text evidence="2">The sequence shown here is derived from an EMBL/GenBank/DDBJ whole genome shotgun (WGS) entry which is preliminary data.</text>
</comment>
<keyword evidence="1" id="KW-0472">Membrane</keyword>
<feature type="transmembrane region" description="Helical" evidence="1">
    <location>
        <begin position="147"/>
        <end position="168"/>
    </location>
</feature>
<feature type="transmembrane region" description="Helical" evidence="1">
    <location>
        <begin position="57"/>
        <end position="74"/>
    </location>
</feature>
<dbReference type="Pfam" id="PF24838">
    <property type="entry name" value="8xMP"/>
    <property type="match status" value="1"/>
</dbReference>
<reference evidence="2 3" key="1">
    <citation type="journal article" date="2016" name="Nat. Commun.">
        <title>Thousands of microbial genomes shed light on interconnected biogeochemical processes in an aquifer system.</title>
        <authorList>
            <person name="Anantharaman K."/>
            <person name="Brown C.T."/>
            <person name="Hug L.A."/>
            <person name="Sharon I."/>
            <person name="Castelle C.J."/>
            <person name="Probst A.J."/>
            <person name="Thomas B.C."/>
            <person name="Singh A."/>
            <person name="Wilkins M.J."/>
            <person name="Karaoz U."/>
            <person name="Brodie E.L."/>
            <person name="Williams K.H."/>
            <person name="Hubbard S.S."/>
            <person name="Banfield J.F."/>
        </authorList>
    </citation>
    <scope>NUCLEOTIDE SEQUENCE [LARGE SCALE GENOMIC DNA]</scope>
</reference>
<evidence type="ECO:0000256" key="1">
    <source>
        <dbReference type="SAM" id="Phobius"/>
    </source>
</evidence>
<dbReference type="EMBL" id="MHUW01000022">
    <property type="protein sequence ID" value="OHA82786.1"/>
    <property type="molecule type" value="Genomic_DNA"/>
</dbReference>
<evidence type="ECO:0000313" key="3">
    <source>
        <dbReference type="Proteomes" id="UP000177987"/>
    </source>
</evidence>
<feature type="transmembrane region" description="Helical" evidence="1">
    <location>
        <begin position="86"/>
        <end position="103"/>
    </location>
</feature>
<evidence type="ECO:0000313" key="2">
    <source>
        <dbReference type="EMBL" id="OHA82786.1"/>
    </source>
</evidence>
<organism evidence="2 3">
    <name type="scientific">Candidatus Yonathbacteria bacterium RIFCSPLOWO2_01_FULL_47_33b</name>
    <dbReference type="NCBI Taxonomy" id="1802727"/>
    <lineage>
        <taxon>Bacteria</taxon>
        <taxon>Candidatus Yonathiibacteriota</taxon>
    </lineage>
</organism>
<gene>
    <name evidence="2" type="ORF">A2937_03070</name>
</gene>
<dbReference type="AlphaFoldDB" id="A0A1G2SCL8"/>
<protein>
    <submittedName>
        <fullName evidence="2">Uncharacterized protein</fullName>
    </submittedName>
</protein>
<keyword evidence="1" id="KW-0812">Transmembrane</keyword>
<keyword evidence="1" id="KW-1133">Transmembrane helix</keyword>
<accession>A0A1G2SCL8</accession>
<dbReference type="Proteomes" id="UP000177987">
    <property type="component" value="Unassembled WGS sequence"/>
</dbReference>